<feature type="domain" description="HD/PDEase" evidence="10">
    <location>
        <begin position="35"/>
        <end position="153"/>
    </location>
</feature>
<evidence type="ECO:0000256" key="5">
    <source>
        <dbReference type="ARBA" id="ARBA00009999"/>
    </source>
</evidence>
<proteinExistence type="inferred from homology"/>
<evidence type="ECO:0000313" key="11">
    <source>
        <dbReference type="EMBL" id="EED89367.1"/>
    </source>
</evidence>
<dbReference type="InterPro" id="IPR039356">
    <property type="entry name" value="YfbR/HDDC2"/>
</dbReference>
<dbReference type="PaxDb" id="35128-Thaps17880"/>
<dbReference type="PANTHER" id="PTHR11845">
    <property type="entry name" value="5'-DEOXYNUCLEOTIDASE HDDC2"/>
    <property type="match status" value="1"/>
</dbReference>
<name>B8CBS4_THAPS</name>
<evidence type="ECO:0000313" key="12">
    <source>
        <dbReference type="Proteomes" id="UP000001449"/>
    </source>
</evidence>
<dbReference type="OMA" id="TWRLCLM"/>
<dbReference type="EMBL" id="CM000648">
    <property type="protein sequence ID" value="EED89367.1"/>
    <property type="molecule type" value="Genomic_DNA"/>
</dbReference>
<evidence type="ECO:0000256" key="9">
    <source>
        <dbReference type="ARBA" id="ARBA00022801"/>
    </source>
</evidence>
<dbReference type="GO" id="GO:0002953">
    <property type="term" value="F:5'-deoxynucleotidase activity"/>
    <property type="evidence" value="ECO:0000318"/>
    <property type="project" value="GO_Central"/>
</dbReference>
<comment type="function">
    <text evidence="4">Catalyzes the dephosphorylation of the nucleoside 5'-monophosphates deoxyadenosine monophosphate (dAMP), deoxycytidine monophosphate (dCMP), deoxyguanosine monophosphate (dGMP) and deoxythymidine monophosphate (dTMP).</text>
</comment>
<gene>
    <name evidence="11" type="ORF">THAPSDRAFT_17880</name>
</gene>
<evidence type="ECO:0000256" key="1">
    <source>
        <dbReference type="ARBA" id="ARBA00001638"/>
    </source>
</evidence>
<sequence>SAAASSISRAIDFLTLTRSLKTTKRTGWIMRKVHQPESIADHMYRMSLMSMIASFSDGALDTNRCIKLALIHDLAEAKVGDITPHCGVSDKEKYDLELETMQYISKMLGPMMGGDEILELWKEYEEGTTEEARLLKDLDKIEMILQAQEYEVEGSHDESLDQFFTSTEGKWRTEIGKAWAAEIVSRRK</sequence>
<dbReference type="Gene3D" id="1.10.3210.10">
    <property type="entry name" value="Hypothetical protein af1432"/>
    <property type="match status" value="1"/>
</dbReference>
<evidence type="ECO:0000259" key="10">
    <source>
        <dbReference type="SMART" id="SM00471"/>
    </source>
</evidence>
<dbReference type="STRING" id="35128.B8CBS4"/>
<dbReference type="Proteomes" id="UP000001449">
    <property type="component" value="Chromosome 13"/>
</dbReference>
<keyword evidence="9" id="KW-0378">Hydrolase</keyword>
<evidence type="ECO:0000256" key="8">
    <source>
        <dbReference type="ARBA" id="ARBA00022723"/>
    </source>
</evidence>
<reference evidence="11 12" key="1">
    <citation type="journal article" date="2004" name="Science">
        <title>The genome of the diatom Thalassiosira pseudonana: ecology, evolution, and metabolism.</title>
        <authorList>
            <person name="Armbrust E.V."/>
            <person name="Berges J.A."/>
            <person name="Bowler C."/>
            <person name="Green B.R."/>
            <person name="Martinez D."/>
            <person name="Putnam N.H."/>
            <person name="Zhou S."/>
            <person name="Allen A.E."/>
            <person name="Apt K.E."/>
            <person name="Bechner M."/>
            <person name="Brzezinski M.A."/>
            <person name="Chaal B.K."/>
            <person name="Chiovitti A."/>
            <person name="Davis A.K."/>
            <person name="Demarest M.S."/>
            <person name="Detter J.C."/>
            <person name="Glavina T."/>
            <person name="Goodstein D."/>
            <person name="Hadi M.Z."/>
            <person name="Hellsten U."/>
            <person name="Hildebrand M."/>
            <person name="Jenkins B.D."/>
            <person name="Jurka J."/>
            <person name="Kapitonov V.V."/>
            <person name="Kroger N."/>
            <person name="Lau W.W."/>
            <person name="Lane T.W."/>
            <person name="Larimer F.W."/>
            <person name="Lippmeier J.C."/>
            <person name="Lucas S."/>
            <person name="Medina M."/>
            <person name="Montsant A."/>
            <person name="Obornik M."/>
            <person name="Parker M.S."/>
            <person name="Palenik B."/>
            <person name="Pazour G.J."/>
            <person name="Richardson P.M."/>
            <person name="Rynearson T.A."/>
            <person name="Saito M.A."/>
            <person name="Schwartz D.C."/>
            <person name="Thamatrakoln K."/>
            <person name="Valentin K."/>
            <person name="Vardi A."/>
            <person name="Wilkerson F.P."/>
            <person name="Rokhsar D.S."/>
        </authorList>
    </citation>
    <scope>NUCLEOTIDE SEQUENCE [LARGE SCALE GENOMIC DNA]</scope>
    <source>
        <strain evidence="11 12">CCMP1335</strain>
    </source>
</reference>
<keyword evidence="8" id="KW-0479">Metal-binding</keyword>
<protein>
    <recommendedName>
        <fullName evidence="7">5'-deoxynucleotidase</fullName>
        <ecNumber evidence="7">3.1.3.89</ecNumber>
    </recommendedName>
</protein>
<dbReference type="HOGENOM" id="CLU_039453_2_1_1"/>
<dbReference type="InParanoid" id="B8CBS4"/>
<comment type="subunit">
    <text evidence="6">Homodimer.</text>
</comment>
<comment type="cofactor">
    <cofactor evidence="3">
        <name>Co(2+)</name>
        <dbReference type="ChEBI" id="CHEBI:48828"/>
    </cofactor>
</comment>
<dbReference type="PANTHER" id="PTHR11845:SF13">
    <property type="entry name" value="5'-DEOXYNUCLEOTIDASE HDDC2"/>
    <property type="match status" value="1"/>
</dbReference>
<evidence type="ECO:0000256" key="7">
    <source>
        <dbReference type="ARBA" id="ARBA00012964"/>
    </source>
</evidence>
<dbReference type="SUPFAM" id="SSF109604">
    <property type="entry name" value="HD-domain/PDEase-like"/>
    <property type="match status" value="1"/>
</dbReference>
<accession>B8CBS4</accession>
<feature type="non-terminal residue" evidence="11">
    <location>
        <position position="188"/>
    </location>
</feature>
<dbReference type="Pfam" id="PF13023">
    <property type="entry name" value="HD_3"/>
    <property type="match status" value="1"/>
</dbReference>
<dbReference type="GeneID" id="7450511"/>
<dbReference type="InterPro" id="IPR006674">
    <property type="entry name" value="HD_domain"/>
</dbReference>
<dbReference type="EC" id="3.1.3.89" evidence="7"/>
<dbReference type="RefSeq" id="XP_002293631.1">
    <property type="nucleotide sequence ID" value="XM_002293595.1"/>
</dbReference>
<comment type="catalytic activity">
    <reaction evidence="1">
        <text>a 2'-deoxyribonucleoside 5'-phosphate + H2O = a 2'-deoxyribonucleoside + phosphate</text>
        <dbReference type="Rhea" id="RHEA:36167"/>
        <dbReference type="ChEBI" id="CHEBI:15377"/>
        <dbReference type="ChEBI" id="CHEBI:18274"/>
        <dbReference type="ChEBI" id="CHEBI:43474"/>
        <dbReference type="ChEBI" id="CHEBI:65317"/>
        <dbReference type="EC" id="3.1.3.89"/>
    </reaction>
</comment>
<dbReference type="GO" id="GO:0046872">
    <property type="term" value="F:metal ion binding"/>
    <property type="evidence" value="ECO:0007669"/>
    <property type="project" value="UniProtKB-KW"/>
</dbReference>
<comment type="cofactor">
    <cofactor evidence="2">
        <name>Mn(2+)</name>
        <dbReference type="ChEBI" id="CHEBI:29035"/>
    </cofactor>
</comment>
<dbReference type="KEGG" id="tps:THAPSDRAFT_17880"/>
<evidence type="ECO:0000256" key="6">
    <source>
        <dbReference type="ARBA" id="ARBA00011738"/>
    </source>
</evidence>
<dbReference type="AlphaFoldDB" id="B8CBS4"/>
<dbReference type="eggNOG" id="KOG3197">
    <property type="taxonomic scope" value="Eukaryota"/>
</dbReference>
<dbReference type="SMART" id="SM00471">
    <property type="entry name" value="HDc"/>
    <property type="match status" value="1"/>
</dbReference>
<organism evidence="11 12">
    <name type="scientific">Thalassiosira pseudonana</name>
    <name type="common">Marine diatom</name>
    <name type="synonym">Cyclotella nana</name>
    <dbReference type="NCBI Taxonomy" id="35128"/>
    <lineage>
        <taxon>Eukaryota</taxon>
        <taxon>Sar</taxon>
        <taxon>Stramenopiles</taxon>
        <taxon>Ochrophyta</taxon>
        <taxon>Bacillariophyta</taxon>
        <taxon>Coscinodiscophyceae</taxon>
        <taxon>Thalassiosirophycidae</taxon>
        <taxon>Thalassiosirales</taxon>
        <taxon>Thalassiosiraceae</taxon>
        <taxon>Thalassiosira</taxon>
    </lineage>
</organism>
<dbReference type="FunFam" id="1.10.3210.10:FF:000016">
    <property type="entry name" value="HD domain-containing protein 2"/>
    <property type="match status" value="1"/>
</dbReference>
<keyword evidence="12" id="KW-1185">Reference proteome</keyword>
<dbReference type="InterPro" id="IPR003607">
    <property type="entry name" value="HD/PDEase_dom"/>
</dbReference>
<feature type="non-terminal residue" evidence="11">
    <location>
        <position position="1"/>
    </location>
</feature>
<evidence type="ECO:0000256" key="2">
    <source>
        <dbReference type="ARBA" id="ARBA00001936"/>
    </source>
</evidence>
<reference evidence="11 12" key="2">
    <citation type="journal article" date="2008" name="Nature">
        <title>The Phaeodactylum genome reveals the evolutionary history of diatom genomes.</title>
        <authorList>
            <person name="Bowler C."/>
            <person name="Allen A.E."/>
            <person name="Badger J.H."/>
            <person name="Grimwood J."/>
            <person name="Jabbari K."/>
            <person name="Kuo A."/>
            <person name="Maheswari U."/>
            <person name="Martens C."/>
            <person name="Maumus F."/>
            <person name="Otillar R.P."/>
            <person name="Rayko E."/>
            <person name="Salamov A."/>
            <person name="Vandepoele K."/>
            <person name="Beszteri B."/>
            <person name="Gruber A."/>
            <person name="Heijde M."/>
            <person name="Katinka M."/>
            <person name="Mock T."/>
            <person name="Valentin K."/>
            <person name="Verret F."/>
            <person name="Berges J.A."/>
            <person name="Brownlee C."/>
            <person name="Cadoret J.P."/>
            <person name="Chiovitti A."/>
            <person name="Choi C.J."/>
            <person name="Coesel S."/>
            <person name="De Martino A."/>
            <person name="Detter J.C."/>
            <person name="Durkin C."/>
            <person name="Falciatore A."/>
            <person name="Fournet J."/>
            <person name="Haruta M."/>
            <person name="Huysman M.J."/>
            <person name="Jenkins B.D."/>
            <person name="Jiroutova K."/>
            <person name="Jorgensen R.E."/>
            <person name="Joubert Y."/>
            <person name="Kaplan A."/>
            <person name="Kroger N."/>
            <person name="Kroth P.G."/>
            <person name="La Roche J."/>
            <person name="Lindquist E."/>
            <person name="Lommer M."/>
            <person name="Martin-Jezequel V."/>
            <person name="Lopez P.J."/>
            <person name="Lucas S."/>
            <person name="Mangogna M."/>
            <person name="McGinnis K."/>
            <person name="Medlin L.K."/>
            <person name="Montsant A."/>
            <person name="Oudot-Le Secq M.P."/>
            <person name="Napoli C."/>
            <person name="Obornik M."/>
            <person name="Parker M.S."/>
            <person name="Petit J.L."/>
            <person name="Porcel B.M."/>
            <person name="Poulsen N."/>
            <person name="Robison M."/>
            <person name="Rychlewski L."/>
            <person name="Rynearson T.A."/>
            <person name="Schmutz J."/>
            <person name="Shapiro H."/>
            <person name="Siaut M."/>
            <person name="Stanley M."/>
            <person name="Sussman M.R."/>
            <person name="Taylor A.R."/>
            <person name="Vardi A."/>
            <person name="von Dassow P."/>
            <person name="Vyverman W."/>
            <person name="Willis A."/>
            <person name="Wyrwicz L.S."/>
            <person name="Rokhsar D.S."/>
            <person name="Weissenbach J."/>
            <person name="Armbrust E.V."/>
            <person name="Green B.R."/>
            <person name="Van de Peer Y."/>
            <person name="Grigoriev I.V."/>
        </authorList>
    </citation>
    <scope>NUCLEOTIDE SEQUENCE [LARGE SCALE GENOMIC DNA]</scope>
    <source>
        <strain evidence="11 12">CCMP1335</strain>
    </source>
</reference>
<evidence type="ECO:0000256" key="4">
    <source>
        <dbReference type="ARBA" id="ARBA00004074"/>
    </source>
</evidence>
<evidence type="ECO:0000256" key="3">
    <source>
        <dbReference type="ARBA" id="ARBA00001941"/>
    </source>
</evidence>
<comment type="similarity">
    <text evidence="5">Belongs to the HDDC2 family.</text>
</comment>